<comment type="caution">
    <text evidence="2">The sequence shown here is derived from an EMBL/GenBank/DDBJ whole genome shotgun (WGS) entry which is preliminary data.</text>
</comment>
<dbReference type="RefSeq" id="WP_198074533.1">
    <property type="nucleotide sequence ID" value="NZ_JAEDAE010000001.1"/>
</dbReference>
<proteinExistence type="predicted"/>
<reference evidence="2 3" key="1">
    <citation type="submission" date="2020-12" db="EMBL/GenBank/DDBJ databases">
        <title>Hymenobacter sp.</title>
        <authorList>
            <person name="Kim M.K."/>
        </authorList>
    </citation>
    <scope>NUCLEOTIDE SEQUENCE [LARGE SCALE GENOMIC DNA]</scope>
    <source>
        <strain evidence="2 3">BT442</strain>
    </source>
</reference>
<evidence type="ECO:0000256" key="1">
    <source>
        <dbReference type="SAM" id="SignalP"/>
    </source>
</evidence>
<gene>
    <name evidence="2" type="ORF">I7X13_04680</name>
</gene>
<keyword evidence="1" id="KW-0732">Signal</keyword>
<feature type="signal peptide" evidence="1">
    <location>
        <begin position="1"/>
        <end position="22"/>
    </location>
</feature>
<protein>
    <submittedName>
        <fullName evidence="2">Uncharacterized protein</fullName>
    </submittedName>
</protein>
<keyword evidence="3" id="KW-1185">Reference proteome</keyword>
<evidence type="ECO:0000313" key="3">
    <source>
        <dbReference type="Proteomes" id="UP000625631"/>
    </source>
</evidence>
<sequence>MTPRFPIFLLALSSLTGCTLTADDVEPALPSVPVLQTNTVAYQLNGLPVVAHNYSSLISAIFSFGSRSLPVDGFLYPDSTVAIGAVDDQNYIGAGALQHGLEWQLLHFRGVGRYAVVPGHTVFQVDTRDAANKEWINGPSQPLAAQPAAQVVVTAWDPATQHISGTFTMRFAAAGSAPAADLQDGRFDLKLGR</sequence>
<organism evidence="2 3">
    <name type="scientific">Hymenobacter negativus</name>
    <dbReference type="NCBI Taxonomy" id="2795026"/>
    <lineage>
        <taxon>Bacteria</taxon>
        <taxon>Pseudomonadati</taxon>
        <taxon>Bacteroidota</taxon>
        <taxon>Cytophagia</taxon>
        <taxon>Cytophagales</taxon>
        <taxon>Hymenobacteraceae</taxon>
        <taxon>Hymenobacter</taxon>
    </lineage>
</organism>
<name>A0ABS0Q3U9_9BACT</name>
<accession>A0ABS0Q3U9</accession>
<dbReference type="PROSITE" id="PS51257">
    <property type="entry name" value="PROKAR_LIPOPROTEIN"/>
    <property type="match status" value="1"/>
</dbReference>
<dbReference type="Proteomes" id="UP000625631">
    <property type="component" value="Unassembled WGS sequence"/>
</dbReference>
<feature type="chain" id="PRO_5045834016" evidence="1">
    <location>
        <begin position="23"/>
        <end position="193"/>
    </location>
</feature>
<evidence type="ECO:0000313" key="2">
    <source>
        <dbReference type="EMBL" id="MBH8557329.1"/>
    </source>
</evidence>
<dbReference type="EMBL" id="JAEDAE010000001">
    <property type="protein sequence ID" value="MBH8557329.1"/>
    <property type="molecule type" value="Genomic_DNA"/>
</dbReference>